<dbReference type="InterPro" id="IPR031705">
    <property type="entry name" value="Glyco_hydro_36_C"/>
</dbReference>
<dbReference type="Gene3D" id="2.70.98.60">
    <property type="entry name" value="alpha-galactosidase from lactobacil brevis"/>
    <property type="match status" value="1"/>
</dbReference>
<evidence type="ECO:0000256" key="2">
    <source>
        <dbReference type="ARBA" id="ARBA00012755"/>
    </source>
</evidence>
<dbReference type="InterPro" id="IPR050985">
    <property type="entry name" value="Alpha-glycosidase_related"/>
</dbReference>
<dbReference type="EMBL" id="JAHLFH010000066">
    <property type="protein sequence ID" value="MBU3819431.1"/>
    <property type="molecule type" value="Genomic_DNA"/>
</dbReference>
<evidence type="ECO:0000313" key="10">
    <source>
        <dbReference type="Proteomes" id="UP000824178"/>
    </source>
</evidence>
<dbReference type="EC" id="3.2.1.22" evidence="2 5"/>
<comment type="catalytic activity">
    <reaction evidence="1 5">
        <text>Hydrolysis of terminal, non-reducing alpha-D-galactose residues in alpha-D-galactosides, including galactose oligosaccharides, galactomannans and galactolipids.</text>
        <dbReference type="EC" id="3.2.1.22"/>
    </reaction>
</comment>
<dbReference type="InterPro" id="IPR017853">
    <property type="entry name" value="GH"/>
</dbReference>
<evidence type="ECO:0000256" key="5">
    <source>
        <dbReference type="PIRNR" id="PIRNR005536"/>
    </source>
</evidence>
<dbReference type="InterPro" id="IPR031704">
    <property type="entry name" value="Glyco_hydro_36_N"/>
</dbReference>
<evidence type="ECO:0000259" key="8">
    <source>
        <dbReference type="Pfam" id="PF16875"/>
    </source>
</evidence>
<dbReference type="PRINTS" id="PR00743">
    <property type="entry name" value="GLHYDRLASE36"/>
</dbReference>
<dbReference type="Pfam" id="PF02065">
    <property type="entry name" value="Melibiase"/>
    <property type="match status" value="1"/>
</dbReference>
<dbReference type="InterPro" id="IPR000111">
    <property type="entry name" value="Glyco_hydro_27/36_CS"/>
</dbReference>
<dbReference type="InterPro" id="IPR013780">
    <property type="entry name" value="Glyco_hydro_b"/>
</dbReference>
<evidence type="ECO:0000259" key="7">
    <source>
        <dbReference type="Pfam" id="PF16874"/>
    </source>
</evidence>
<dbReference type="CDD" id="cd14791">
    <property type="entry name" value="GH36"/>
    <property type="match status" value="1"/>
</dbReference>
<evidence type="ECO:0000256" key="3">
    <source>
        <dbReference type="ARBA" id="ARBA00022801"/>
    </source>
</evidence>
<comment type="similarity">
    <text evidence="5">Belongs to the glycosyl hydrolase.</text>
</comment>
<dbReference type="SUPFAM" id="SSF51445">
    <property type="entry name" value="(Trans)glycosidases"/>
    <property type="match status" value="1"/>
</dbReference>
<dbReference type="Proteomes" id="UP000824178">
    <property type="component" value="Unassembled WGS sequence"/>
</dbReference>
<sequence length="751" mass="84095">MSIRFDEKTSTFTLHTRASSYQMQLDPMGHLLHLYYGRKIGDASNFHLYPMADHGFSPDFYAYAGPSVRGSYSPDVLPQEYSAANRGDFRVTAADIVSAEGARGAEFLFDTYRIQPGAYTLEGLPAAFGDDCETLSVDLRDPVLGLRVRLFYGVYEARDVITRAAVLFNESDRRLTLEKAASACLDLPFGKWDMIQFHGRHAMERQMERSHLGRDIRRVGSLRGASSHHHNPFVILCERDAGEEYGSCYGVMPVYSGNHCTDIETDFNGSTRVVTGIHPDGFCWQLEPGAQFAAPQILFCCTHEGLGELSRKYHRFIRERLCRCTASQTSEVLINNWEATYFNFDQDKIYAIAQKAASLGVGLMVLDDGWFGKRDNDQSGLGDWFVNTDKLKGGLAPLIEKIHALGMKFGIWIEPEMVSEDSDLYRAHPDWALTLPGRTPILGRSQLVLDMSRPEVVDYLTDCFTRLLSENRIEYIKWDMNRNMADVYSHALPPERQGEVFHRYILGVYALLDRLTSRFPHVLFEGCAGGGGRFDAGMLAYVPQFWCSDNTDAIERLSIQYGTSFGYPVSAMGAHVSACPNHQTGRTVPLGTRGVVAMSGTFGYELDLNKLSRKELSLVKKQIARYQSYAPLIRTGDYYRLTNPAEADFWHGWQFAAPDASEALMNVVVVHPQGNPQPLHLEWKGLDPDAVYKVVRCELQGAHPGLPADGWAKECAGKTFTGAQLMYAGQTLPQLFGDYPSVQILIRKTGK</sequence>
<keyword evidence="4 5" id="KW-0326">Glycosidase</keyword>
<reference evidence="9" key="2">
    <citation type="submission" date="2021-04" db="EMBL/GenBank/DDBJ databases">
        <authorList>
            <person name="Gilroy R."/>
        </authorList>
    </citation>
    <scope>NUCLEOTIDE SEQUENCE</scope>
    <source>
        <strain evidence="9">742</strain>
    </source>
</reference>
<feature type="active site" description="Proton donor" evidence="6">
    <location>
        <position position="549"/>
    </location>
</feature>
<feature type="domain" description="Glycosyl hydrolase family 36 C-terminal" evidence="7">
    <location>
        <begin position="650"/>
        <end position="745"/>
    </location>
</feature>
<dbReference type="GO" id="GO:0016052">
    <property type="term" value="P:carbohydrate catabolic process"/>
    <property type="evidence" value="ECO:0007669"/>
    <property type="project" value="InterPro"/>
</dbReference>
<dbReference type="PANTHER" id="PTHR43053">
    <property type="entry name" value="GLYCOSIDASE FAMILY 31"/>
    <property type="match status" value="1"/>
</dbReference>
<feature type="domain" description="Glycosyl hydrolase family 36 N-terminal" evidence="8">
    <location>
        <begin position="29"/>
        <end position="287"/>
    </location>
</feature>
<comment type="caution">
    <text evidence="9">The sequence shown here is derived from an EMBL/GenBank/DDBJ whole genome shotgun (WGS) entry which is preliminary data.</text>
</comment>
<dbReference type="InterPro" id="IPR038417">
    <property type="entry name" value="Alpga-gal_N_sf"/>
</dbReference>
<accession>A0A9E2NQ66</accession>
<keyword evidence="3 5" id="KW-0378">Hydrolase</keyword>
<dbReference type="PROSITE" id="PS00512">
    <property type="entry name" value="ALPHA_GALACTOSIDASE"/>
    <property type="match status" value="1"/>
</dbReference>
<dbReference type="PANTHER" id="PTHR43053:SF3">
    <property type="entry name" value="ALPHA-GALACTOSIDASE C-RELATED"/>
    <property type="match status" value="1"/>
</dbReference>
<reference evidence="9" key="1">
    <citation type="journal article" date="2021" name="PeerJ">
        <title>Extensive microbial diversity within the chicken gut microbiome revealed by metagenomics and culture.</title>
        <authorList>
            <person name="Gilroy R."/>
            <person name="Ravi A."/>
            <person name="Getino M."/>
            <person name="Pursley I."/>
            <person name="Horton D.L."/>
            <person name="Alikhan N.F."/>
            <person name="Baker D."/>
            <person name="Gharbi K."/>
            <person name="Hall N."/>
            <person name="Watson M."/>
            <person name="Adriaenssens E.M."/>
            <person name="Foster-Nyarko E."/>
            <person name="Jarju S."/>
            <person name="Secka A."/>
            <person name="Antonio M."/>
            <person name="Oren A."/>
            <person name="Chaudhuri R.R."/>
            <person name="La Ragione R."/>
            <person name="Hildebrand F."/>
            <person name="Pallen M.J."/>
        </authorList>
    </citation>
    <scope>NUCLEOTIDE SEQUENCE</scope>
    <source>
        <strain evidence="9">742</strain>
    </source>
</reference>
<dbReference type="FunFam" id="3.20.20.70:FF:000118">
    <property type="entry name" value="Alpha-galactosidase"/>
    <property type="match status" value="1"/>
</dbReference>
<dbReference type="InterPro" id="IPR013785">
    <property type="entry name" value="Aldolase_TIM"/>
</dbReference>
<dbReference type="Gene3D" id="3.20.20.70">
    <property type="entry name" value="Aldolase class I"/>
    <property type="match status" value="1"/>
</dbReference>
<gene>
    <name evidence="9" type="ORF">H9864_03530</name>
</gene>
<feature type="active site" description="Nucleophile" evidence="6">
    <location>
        <position position="479"/>
    </location>
</feature>
<evidence type="ECO:0000256" key="6">
    <source>
        <dbReference type="PIRSR" id="PIRSR005536-1"/>
    </source>
</evidence>
<evidence type="ECO:0000256" key="4">
    <source>
        <dbReference type="ARBA" id="ARBA00023295"/>
    </source>
</evidence>
<dbReference type="Pfam" id="PF16874">
    <property type="entry name" value="Glyco_hydro_36C"/>
    <property type="match status" value="1"/>
</dbReference>
<dbReference type="Pfam" id="PF16875">
    <property type="entry name" value="Glyco_hydro_36N"/>
    <property type="match status" value="1"/>
</dbReference>
<organism evidence="9 10">
    <name type="scientific">Candidatus Faecalibacterium intestinavium</name>
    <dbReference type="NCBI Taxonomy" id="2838580"/>
    <lineage>
        <taxon>Bacteria</taxon>
        <taxon>Bacillati</taxon>
        <taxon>Bacillota</taxon>
        <taxon>Clostridia</taxon>
        <taxon>Eubacteriales</taxon>
        <taxon>Oscillospiraceae</taxon>
        <taxon>Faecalibacterium</taxon>
    </lineage>
</organism>
<dbReference type="PIRSF" id="PIRSF005536">
    <property type="entry name" value="Agal"/>
    <property type="match status" value="1"/>
</dbReference>
<dbReference type="InterPro" id="IPR002252">
    <property type="entry name" value="Glyco_hydro_36"/>
</dbReference>
<name>A0A9E2NQ66_9FIRM</name>
<dbReference type="Gene3D" id="2.60.40.1180">
    <property type="entry name" value="Golgi alpha-mannosidase II"/>
    <property type="match status" value="1"/>
</dbReference>
<protein>
    <recommendedName>
        <fullName evidence="2 5">Alpha-galactosidase</fullName>
        <ecNumber evidence="2 5">3.2.1.22</ecNumber>
    </recommendedName>
</protein>
<dbReference type="AlphaFoldDB" id="A0A9E2NQ66"/>
<proteinExistence type="inferred from homology"/>
<evidence type="ECO:0000313" key="9">
    <source>
        <dbReference type="EMBL" id="MBU3819431.1"/>
    </source>
</evidence>
<dbReference type="GO" id="GO:0004557">
    <property type="term" value="F:alpha-galactosidase activity"/>
    <property type="evidence" value="ECO:0007669"/>
    <property type="project" value="UniProtKB-UniRule"/>
</dbReference>
<evidence type="ECO:0000256" key="1">
    <source>
        <dbReference type="ARBA" id="ARBA00001255"/>
    </source>
</evidence>